<protein>
    <submittedName>
        <fullName evidence="1">Uncharacterized protein</fullName>
    </submittedName>
</protein>
<proteinExistence type="predicted"/>
<evidence type="ECO:0000313" key="2">
    <source>
        <dbReference type="Proteomes" id="UP000184120"/>
    </source>
</evidence>
<dbReference type="STRING" id="1434701.SAMN05443634_10397"/>
<name>A0A1M6UX04_9FLAO</name>
<evidence type="ECO:0000313" key="1">
    <source>
        <dbReference type="EMBL" id="SHK73714.1"/>
    </source>
</evidence>
<dbReference type="AlphaFoldDB" id="A0A1M6UX04"/>
<dbReference type="Proteomes" id="UP000184120">
    <property type="component" value="Unassembled WGS sequence"/>
</dbReference>
<reference evidence="2" key="1">
    <citation type="submission" date="2016-11" db="EMBL/GenBank/DDBJ databases">
        <authorList>
            <person name="Varghese N."/>
            <person name="Submissions S."/>
        </authorList>
    </citation>
    <scope>NUCLEOTIDE SEQUENCE [LARGE SCALE GENOMIC DNA]</scope>
    <source>
        <strain evidence="2">DSM 27989</strain>
    </source>
</reference>
<sequence>MILSAFYILKESIEHIFVKIIKDLLYHGGKNFISSYSTIKSYYRINHKRI</sequence>
<dbReference type="EMBL" id="FRBH01000003">
    <property type="protein sequence ID" value="SHK73714.1"/>
    <property type="molecule type" value="Genomic_DNA"/>
</dbReference>
<gene>
    <name evidence="1" type="ORF">SAMN05443634_10397</name>
</gene>
<accession>A0A1M6UX04</accession>
<organism evidence="1 2">
    <name type="scientific">Chishuiella changwenlii</name>
    <dbReference type="NCBI Taxonomy" id="1434701"/>
    <lineage>
        <taxon>Bacteria</taxon>
        <taxon>Pseudomonadati</taxon>
        <taxon>Bacteroidota</taxon>
        <taxon>Flavobacteriia</taxon>
        <taxon>Flavobacteriales</taxon>
        <taxon>Weeksellaceae</taxon>
        <taxon>Chishuiella</taxon>
    </lineage>
</organism>